<evidence type="ECO:0000313" key="3">
    <source>
        <dbReference type="Proteomes" id="UP000028582"/>
    </source>
</evidence>
<protein>
    <submittedName>
        <fullName evidence="2">Uncharacterized protein</fullName>
    </submittedName>
</protein>
<dbReference type="OrthoDB" id="126752at2759"/>
<evidence type="ECO:0000313" key="2">
    <source>
        <dbReference type="EMBL" id="ETO70216.1"/>
    </source>
</evidence>
<organism evidence="2 3">
    <name type="scientific">Phytophthora nicotianae P1976</name>
    <dbReference type="NCBI Taxonomy" id="1317066"/>
    <lineage>
        <taxon>Eukaryota</taxon>
        <taxon>Sar</taxon>
        <taxon>Stramenopiles</taxon>
        <taxon>Oomycota</taxon>
        <taxon>Peronosporomycetes</taxon>
        <taxon>Peronosporales</taxon>
        <taxon>Peronosporaceae</taxon>
        <taxon>Phytophthora</taxon>
    </lineage>
</organism>
<sequence length="312" mass="34205">MPTGSVSAGDIAFVGPSHLPSLDGFSYILVTKVHGNTATVRKTGPEDNEESPEFDAKTSILRHRIVNAAETELWPGSYVGHPITFVQSGDETSDLWDGSPELRSSNWGNGQLDDSKSVRATGQTKRDYSRMRKNFGMRGLSVMHFRRFHHEIDQQPTSLSVNMITFGRSNALQAATPPKTISDIVGALQTLLLFAEVSSRPDGSISNSLVSWIDYKLGKFRGEIIATNLQTAALIANEFTRNDDLLMERVQAHHERQLTVLVTSKTTRAPDAPRANISRDNRAPKPSTVPCSPVTQTGQQNAVHEVSVQEGL</sequence>
<feature type="compositionally biased region" description="Polar residues" evidence="1">
    <location>
        <begin position="289"/>
        <end position="302"/>
    </location>
</feature>
<accession>A0A080ZUA5</accession>
<evidence type="ECO:0000256" key="1">
    <source>
        <dbReference type="SAM" id="MobiDB-lite"/>
    </source>
</evidence>
<dbReference type="AlphaFoldDB" id="A0A080ZUA5"/>
<gene>
    <name evidence="2" type="ORF">F444_13280</name>
</gene>
<comment type="caution">
    <text evidence="2">The sequence shown here is derived from an EMBL/GenBank/DDBJ whole genome shotgun (WGS) entry which is preliminary data.</text>
</comment>
<proteinExistence type="predicted"/>
<feature type="region of interest" description="Disordered" evidence="1">
    <location>
        <begin position="265"/>
        <end position="312"/>
    </location>
</feature>
<name>A0A080ZUA5_PHYNI</name>
<reference evidence="2 3" key="1">
    <citation type="submission" date="2013-11" db="EMBL/GenBank/DDBJ databases">
        <title>The Genome Sequence of Phytophthora parasitica P1976.</title>
        <authorList>
            <consortium name="The Broad Institute Genomics Platform"/>
            <person name="Russ C."/>
            <person name="Tyler B."/>
            <person name="Panabieres F."/>
            <person name="Shan W."/>
            <person name="Tripathy S."/>
            <person name="Grunwald N."/>
            <person name="Machado M."/>
            <person name="Johnson C.S."/>
            <person name="Walker B."/>
            <person name="Young S."/>
            <person name="Zeng Q."/>
            <person name="Gargeya S."/>
            <person name="Fitzgerald M."/>
            <person name="Haas B."/>
            <person name="Abouelleil A."/>
            <person name="Allen A.W."/>
            <person name="Alvarado L."/>
            <person name="Arachchi H.M."/>
            <person name="Berlin A.M."/>
            <person name="Chapman S.B."/>
            <person name="Gainer-Dewar J."/>
            <person name="Goldberg J."/>
            <person name="Griggs A."/>
            <person name="Gujja S."/>
            <person name="Hansen M."/>
            <person name="Howarth C."/>
            <person name="Imamovic A."/>
            <person name="Ireland A."/>
            <person name="Larimer J."/>
            <person name="McCowan C."/>
            <person name="Murphy C."/>
            <person name="Pearson M."/>
            <person name="Poon T.W."/>
            <person name="Priest M."/>
            <person name="Roberts A."/>
            <person name="Saif S."/>
            <person name="Shea T."/>
            <person name="Sisk P."/>
            <person name="Sykes S."/>
            <person name="Wortman J."/>
            <person name="Nusbaum C."/>
            <person name="Birren B."/>
        </authorList>
    </citation>
    <scope>NUCLEOTIDE SEQUENCE [LARGE SCALE GENOMIC DNA]</scope>
    <source>
        <strain evidence="2 3">P1976</strain>
    </source>
</reference>
<dbReference type="EMBL" id="ANJA01002383">
    <property type="protein sequence ID" value="ETO70216.1"/>
    <property type="molecule type" value="Genomic_DNA"/>
</dbReference>
<dbReference type="Proteomes" id="UP000028582">
    <property type="component" value="Unassembled WGS sequence"/>
</dbReference>